<organism evidence="1 2">
    <name type="scientific">Pelosinus propionicus DSM 13327</name>
    <dbReference type="NCBI Taxonomy" id="1123291"/>
    <lineage>
        <taxon>Bacteria</taxon>
        <taxon>Bacillati</taxon>
        <taxon>Bacillota</taxon>
        <taxon>Negativicutes</taxon>
        <taxon>Selenomonadales</taxon>
        <taxon>Sporomusaceae</taxon>
        <taxon>Pelosinus</taxon>
    </lineage>
</organism>
<evidence type="ECO:0000313" key="1">
    <source>
        <dbReference type="EMBL" id="SFM38529.1"/>
    </source>
</evidence>
<gene>
    <name evidence="1" type="ORF">SAMN04490355_10973</name>
</gene>
<dbReference type="NCBIfam" id="NF047359">
    <property type="entry name" value="CptIN"/>
    <property type="match status" value="1"/>
</dbReference>
<dbReference type="AlphaFoldDB" id="A0A1I4QEM8"/>
<dbReference type="InterPro" id="IPR053735">
    <property type="entry name" value="Type_III_TA_endoRNase"/>
</dbReference>
<dbReference type="Proteomes" id="UP000199520">
    <property type="component" value="Unassembled WGS sequence"/>
</dbReference>
<dbReference type="InterPro" id="IPR058108">
    <property type="entry name" value="CptIN-like"/>
</dbReference>
<protein>
    <submittedName>
        <fullName evidence="1">Uncharacterized protein</fullName>
    </submittedName>
</protein>
<dbReference type="Gene3D" id="3.10.129.130">
    <property type="match status" value="1"/>
</dbReference>
<keyword evidence="2" id="KW-1185">Reference proteome</keyword>
<dbReference type="CDD" id="cd17492">
    <property type="entry name" value="toxin_CptN"/>
    <property type="match status" value="1"/>
</dbReference>
<sequence>MNIGNFYFISDNYFTDFPDDKLMTNKEVINGKAHGRPCYYTIKDNKTPFSWVIPISSQVAKYQRIYDDKVKKNGSCDTIHFGHVLGEMRAFLIQNMCPVTNEYISNQYINSSTGTPVVISKKLADEVEHKARKILRLHRRGIKLIFPDVSAIETALLAKIQQS</sequence>
<accession>A0A1I4QEM8</accession>
<reference evidence="2" key="1">
    <citation type="submission" date="2016-10" db="EMBL/GenBank/DDBJ databases">
        <authorList>
            <person name="Varghese N."/>
            <person name="Submissions S."/>
        </authorList>
    </citation>
    <scope>NUCLEOTIDE SEQUENCE [LARGE SCALE GENOMIC DNA]</scope>
    <source>
        <strain evidence="2">DSM 13327</strain>
    </source>
</reference>
<dbReference type="OrthoDB" id="1682300at2"/>
<evidence type="ECO:0000313" key="2">
    <source>
        <dbReference type="Proteomes" id="UP000199520"/>
    </source>
</evidence>
<proteinExistence type="predicted"/>
<dbReference type="RefSeq" id="WP_090944678.1">
    <property type="nucleotide sequence ID" value="NZ_FOTS01000097.1"/>
</dbReference>
<dbReference type="EMBL" id="FOTS01000097">
    <property type="protein sequence ID" value="SFM38529.1"/>
    <property type="molecule type" value="Genomic_DNA"/>
</dbReference>
<name>A0A1I4QEM8_9FIRM</name>